<accession>A0A5N5JAU5</accession>
<name>A0A5N5JAU5_9ROSI</name>
<dbReference type="AlphaFoldDB" id="A0A5N5JAU5"/>
<sequence>MLSSSMICSHLFTKVSGISVPSTNIAELVSFPCMPTTVLNHILLPFLPPNTSVNDLGPSIVFTPPPGSHSISIPRALALSHIIYDHVPTSALSDVPKASSQPLPLIDDVSSLLRAVKVYFSLFASTSSTASGNSSSILSVTLKLGTKGVCPPSGEDSYGKFLLGFLVFSAYKTKRHGGSQEIKLSLARTDQSGETGSLIGSPYAFVNVCPQPRPYVTNVIPAKGFDNIIKVLSILQIKTSKQNNTVSYEHLLCFRAESNDFVSLLLGSGVLAASEFYSGTISSPVHCCLFTLMGSALTLWVIMKITMVKAKDAFNMLIVEREGFIIQVSIYMVKVEILLLENFMREYATLVDSEDEVTGTSLKGMDVAMVEIGPSQKYFIGQNWLFDNQRLGYHPVYFLLRSCKRYRGCTVMYQDLATRKMVAKGISYKGDFGLAKLLNKEDHASTKRVQLPIRSNCAEFLCIGTPNYICVQNFLQRYLMDTNRAFGL</sequence>
<proteinExistence type="predicted"/>
<keyword evidence="2" id="KW-1185">Reference proteome</keyword>
<dbReference type="Proteomes" id="UP000326939">
    <property type="component" value="Chromosome 17"/>
</dbReference>
<reference evidence="2" key="1">
    <citation type="journal article" date="2019" name="Gigascience">
        <title>De novo genome assembly of the endangered Acer yangbiense, a plant species with extremely small populations endemic to Yunnan Province, China.</title>
        <authorList>
            <person name="Yang J."/>
            <person name="Wariss H.M."/>
            <person name="Tao L."/>
            <person name="Zhang R."/>
            <person name="Yun Q."/>
            <person name="Hollingsworth P."/>
            <person name="Dao Z."/>
            <person name="Luo G."/>
            <person name="Guo H."/>
            <person name="Ma Y."/>
            <person name="Sun W."/>
        </authorList>
    </citation>
    <scope>NUCLEOTIDE SEQUENCE [LARGE SCALE GENOMIC DNA]</scope>
    <source>
        <strain evidence="2">cv. br00</strain>
    </source>
</reference>
<evidence type="ECO:0000313" key="1">
    <source>
        <dbReference type="EMBL" id="KAB5516319.1"/>
    </source>
</evidence>
<protein>
    <submittedName>
        <fullName evidence="1">Uncharacterized protein</fullName>
    </submittedName>
</protein>
<gene>
    <name evidence="1" type="ORF">DKX38_026967</name>
</gene>
<organism evidence="1 2">
    <name type="scientific">Salix brachista</name>
    <dbReference type="NCBI Taxonomy" id="2182728"/>
    <lineage>
        <taxon>Eukaryota</taxon>
        <taxon>Viridiplantae</taxon>
        <taxon>Streptophyta</taxon>
        <taxon>Embryophyta</taxon>
        <taxon>Tracheophyta</taxon>
        <taxon>Spermatophyta</taxon>
        <taxon>Magnoliopsida</taxon>
        <taxon>eudicotyledons</taxon>
        <taxon>Gunneridae</taxon>
        <taxon>Pentapetalae</taxon>
        <taxon>rosids</taxon>
        <taxon>fabids</taxon>
        <taxon>Malpighiales</taxon>
        <taxon>Salicaceae</taxon>
        <taxon>Saliceae</taxon>
        <taxon>Salix</taxon>
    </lineage>
</organism>
<evidence type="ECO:0000313" key="2">
    <source>
        <dbReference type="Proteomes" id="UP000326939"/>
    </source>
</evidence>
<dbReference type="EMBL" id="VDCV01000017">
    <property type="protein sequence ID" value="KAB5516319.1"/>
    <property type="molecule type" value="Genomic_DNA"/>
</dbReference>
<comment type="caution">
    <text evidence="1">The sequence shown here is derived from an EMBL/GenBank/DDBJ whole genome shotgun (WGS) entry which is preliminary data.</text>
</comment>